<dbReference type="Proteomes" id="UP000440578">
    <property type="component" value="Unassembled WGS sequence"/>
</dbReference>
<proteinExistence type="inferred from homology"/>
<keyword evidence="6" id="KW-1185">Reference proteome</keyword>
<dbReference type="PANTHER" id="PTHR44942:SF4">
    <property type="entry name" value="METHYLTRANSFERASE TYPE 11 DOMAIN-CONTAINING PROTEIN"/>
    <property type="match status" value="1"/>
</dbReference>
<comment type="caution">
    <text evidence="5">The sequence shown here is derived from an EMBL/GenBank/DDBJ whole genome shotgun (WGS) entry which is preliminary data.</text>
</comment>
<dbReference type="Pfam" id="PF08241">
    <property type="entry name" value="Methyltransf_11"/>
    <property type="match status" value="1"/>
</dbReference>
<keyword evidence="3 5" id="KW-0808">Transferase</keyword>
<dbReference type="OrthoDB" id="506498at2759"/>
<evidence type="ECO:0000256" key="2">
    <source>
        <dbReference type="ARBA" id="ARBA00022603"/>
    </source>
</evidence>
<dbReference type="GO" id="GO:0032259">
    <property type="term" value="P:methylation"/>
    <property type="evidence" value="ECO:0007669"/>
    <property type="project" value="UniProtKB-KW"/>
</dbReference>
<evidence type="ECO:0000256" key="3">
    <source>
        <dbReference type="ARBA" id="ARBA00022679"/>
    </source>
</evidence>
<dbReference type="SUPFAM" id="SSF53335">
    <property type="entry name" value="S-adenosyl-L-methionine-dependent methyltransferases"/>
    <property type="match status" value="1"/>
</dbReference>
<name>A0A6A4VRC3_AMPAM</name>
<dbReference type="InterPro" id="IPR013216">
    <property type="entry name" value="Methyltransf_11"/>
</dbReference>
<evidence type="ECO:0000313" key="6">
    <source>
        <dbReference type="Proteomes" id="UP000440578"/>
    </source>
</evidence>
<dbReference type="AlphaFoldDB" id="A0A6A4VRC3"/>
<dbReference type="EMBL" id="VIIS01001856">
    <property type="protein sequence ID" value="KAF0291771.1"/>
    <property type="molecule type" value="Genomic_DNA"/>
</dbReference>
<accession>A0A6A4VRC3</accession>
<gene>
    <name evidence="5" type="ORF">FJT64_010159</name>
</gene>
<dbReference type="Gene3D" id="3.40.50.150">
    <property type="entry name" value="Vaccinia Virus protein VP39"/>
    <property type="match status" value="1"/>
</dbReference>
<protein>
    <submittedName>
        <fullName evidence="5">Putative methyltransferase</fullName>
    </submittedName>
</protein>
<dbReference type="CDD" id="cd02440">
    <property type="entry name" value="AdoMet_MTases"/>
    <property type="match status" value="1"/>
</dbReference>
<evidence type="ECO:0000259" key="4">
    <source>
        <dbReference type="Pfam" id="PF08241"/>
    </source>
</evidence>
<dbReference type="PANTHER" id="PTHR44942">
    <property type="entry name" value="METHYLTRANSF_11 DOMAIN-CONTAINING PROTEIN"/>
    <property type="match status" value="1"/>
</dbReference>
<reference evidence="5 6" key="1">
    <citation type="submission" date="2019-07" db="EMBL/GenBank/DDBJ databases">
        <title>Draft genome assembly of a fouling barnacle, Amphibalanus amphitrite (Darwin, 1854): The first reference genome for Thecostraca.</title>
        <authorList>
            <person name="Kim W."/>
        </authorList>
    </citation>
    <scope>NUCLEOTIDE SEQUENCE [LARGE SCALE GENOMIC DNA]</scope>
    <source>
        <strain evidence="5">SNU_AA5</strain>
        <tissue evidence="5">Soma without cirri and trophi</tissue>
    </source>
</reference>
<evidence type="ECO:0000313" key="5">
    <source>
        <dbReference type="EMBL" id="KAF0291771.1"/>
    </source>
</evidence>
<organism evidence="5 6">
    <name type="scientific">Amphibalanus amphitrite</name>
    <name type="common">Striped barnacle</name>
    <name type="synonym">Balanus amphitrite</name>
    <dbReference type="NCBI Taxonomy" id="1232801"/>
    <lineage>
        <taxon>Eukaryota</taxon>
        <taxon>Metazoa</taxon>
        <taxon>Ecdysozoa</taxon>
        <taxon>Arthropoda</taxon>
        <taxon>Crustacea</taxon>
        <taxon>Multicrustacea</taxon>
        <taxon>Cirripedia</taxon>
        <taxon>Thoracica</taxon>
        <taxon>Thoracicalcarea</taxon>
        <taxon>Balanomorpha</taxon>
        <taxon>Balanoidea</taxon>
        <taxon>Balanidae</taxon>
        <taxon>Amphibalaninae</taxon>
        <taxon>Amphibalanus</taxon>
    </lineage>
</organism>
<evidence type="ECO:0000256" key="1">
    <source>
        <dbReference type="ARBA" id="ARBA00008361"/>
    </source>
</evidence>
<sequence length="242" mass="26481">MLRAFEGSQHARLYAQFRPEPPAALIAHVLQYVRRSSPLHRAVDVGCGSGQNTRLLAPHFGSVLGTDISPAQVAEAAGSSTSGGGVTYQVAPAEEIPVPDGSPSFRLPDGTVWTELDDIFKEVLYVHLADHWPMPTLLGDIMSKTHEAEAMISYPEIQWDEESYFIERPFSLELVLGEIASWSGYQELVAARGAADGDSLLRRTREKMCAVINDAQSRGIDVASATERRQSYLLMARKPAAE</sequence>
<feature type="domain" description="Methyltransferase type 11" evidence="4">
    <location>
        <begin position="43"/>
        <end position="102"/>
    </location>
</feature>
<keyword evidence="2 5" id="KW-0489">Methyltransferase</keyword>
<dbReference type="GO" id="GO:0008757">
    <property type="term" value="F:S-adenosylmethionine-dependent methyltransferase activity"/>
    <property type="evidence" value="ECO:0007669"/>
    <property type="project" value="InterPro"/>
</dbReference>
<dbReference type="InterPro" id="IPR029063">
    <property type="entry name" value="SAM-dependent_MTases_sf"/>
</dbReference>
<dbReference type="InterPro" id="IPR051052">
    <property type="entry name" value="Diverse_substrate_MTase"/>
</dbReference>
<comment type="similarity">
    <text evidence="1">Belongs to the methyltransferase superfamily.</text>
</comment>